<feature type="compositionally biased region" description="Polar residues" evidence="1">
    <location>
        <begin position="36"/>
        <end position="60"/>
    </location>
</feature>
<proteinExistence type="predicted"/>
<reference evidence="3" key="1">
    <citation type="journal article" date="2016" name="Front. Microbiol.">
        <title>Genome Sequence of the Piezophilic, Mesophilic Sulfate-Reducing Bacterium Desulfovibrio indicus J2T.</title>
        <authorList>
            <person name="Cao J."/>
            <person name="Maignien L."/>
            <person name="Shao Z."/>
            <person name="Alain K."/>
            <person name="Jebbar M."/>
        </authorList>
    </citation>
    <scope>NUCLEOTIDE SEQUENCE</scope>
    <source>
        <strain evidence="3">DSM 16372</strain>
    </source>
</reference>
<accession>A0AAV4ZGZ4</accession>
<evidence type="ECO:0000313" key="3">
    <source>
        <dbReference type="EMBL" id="GJD87280.1"/>
    </source>
</evidence>
<keyword evidence="2" id="KW-0732">Signal</keyword>
<protein>
    <recommendedName>
        <fullName evidence="5">Exopolysaccharide production protein YjbE</fullName>
    </recommendedName>
</protein>
<evidence type="ECO:0000256" key="2">
    <source>
        <dbReference type="SAM" id="SignalP"/>
    </source>
</evidence>
<sequence>MRTFVLATIASLALAAPALAAPCNTGATKAKDPTPGQVNPKSSDVDKSSQNLAGGQQPASPGTVGAMNAAGANQMVGQKPGSEAKNDQGAGVGTSSKNLAGGRQPASPGTVGAMNNAGANQKLGDQAAKDDGC</sequence>
<evidence type="ECO:0008006" key="5">
    <source>
        <dbReference type="Google" id="ProtNLM"/>
    </source>
</evidence>
<feature type="signal peptide" evidence="2">
    <location>
        <begin position="1"/>
        <end position="20"/>
    </location>
</feature>
<reference evidence="3" key="2">
    <citation type="submission" date="2021-08" db="EMBL/GenBank/DDBJ databases">
        <authorList>
            <person name="Tani A."/>
            <person name="Ola A."/>
            <person name="Ogura Y."/>
            <person name="Katsura K."/>
            <person name="Hayashi T."/>
        </authorList>
    </citation>
    <scope>NUCLEOTIDE SEQUENCE</scope>
    <source>
        <strain evidence="3">DSM 16372</strain>
    </source>
</reference>
<feature type="chain" id="PRO_5043842624" description="Exopolysaccharide production protein YjbE" evidence="2">
    <location>
        <begin position="21"/>
        <end position="133"/>
    </location>
</feature>
<evidence type="ECO:0000256" key="1">
    <source>
        <dbReference type="SAM" id="MobiDB-lite"/>
    </source>
</evidence>
<dbReference type="Proteomes" id="UP001055247">
    <property type="component" value="Unassembled WGS sequence"/>
</dbReference>
<comment type="caution">
    <text evidence="3">The sequence shown here is derived from an EMBL/GenBank/DDBJ whole genome shotgun (WGS) entry which is preliminary data.</text>
</comment>
<dbReference type="RefSeq" id="WP_238229531.1">
    <property type="nucleotide sequence ID" value="NZ_BPQO01000002.1"/>
</dbReference>
<dbReference type="EMBL" id="BPQO01000002">
    <property type="protein sequence ID" value="GJD87280.1"/>
    <property type="molecule type" value="Genomic_DNA"/>
</dbReference>
<dbReference type="AlphaFoldDB" id="A0AAV4ZGZ4"/>
<feature type="region of interest" description="Disordered" evidence="1">
    <location>
        <begin position="22"/>
        <end position="133"/>
    </location>
</feature>
<gene>
    <name evidence="3" type="ORF">BHAOGJBA_0780</name>
</gene>
<keyword evidence="4" id="KW-1185">Reference proteome</keyword>
<name>A0AAV4ZGZ4_9HYPH</name>
<evidence type="ECO:0000313" key="4">
    <source>
        <dbReference type="Proteomes" id="UP001055247"/>
    </source>
</evidence>
<organism evidence="3 4">
    <name type="scientific">Methylobacterium hispanicum</name>
    <dbReference type="NCBI Taxonomy" id="270350"/>
    <lineage>
        <taxon>Bacteria</taxon>
        <taxon>Pseudomonadati</taxon>
        <taxon>Pseudomonadota</taxon>
        <taxon>Alphaproteobacteria</taxon>
        <taxon>Hyphomicrobiales</taxon>
        <taxon>Methylobacteriaceae</taxon>
        <taxon>Methylobacterium</taxon>
    </lineage>
</organism>